<gene>
    <name evidence="2" type="ORF">AVJ23_18120</name>
</gene>
<sequence>MQSNAFDWHALPPGSALTRWAMAAPEVTPWPGHARPMEDRVDYVFRNGWTDTGDLPCREALRQALPHRRPERPQGPFDRLHPGLDGPQVDFSTFRHRPVLIRHGLRCHLRAATPGPARFRLTTCGGVRIWLEDDPEPVAVFEPFTRNRLQSCEVTLELTAQPVALTLALEDLHERDTTCAVSMTLLEGPALETAVPGMAQDPAVLAQQLGAIGLNAVFHEAHPAQLVMDPPPEHPLVLEVSGLHPFARGGLSVNPAAGRQTRVTLTPDASAAHLFDVGDTAPGCLPVEIAVTQDGVRVARRLGTTNLPPGQALTGDLAARKAQAAQLIVEGDGFDPSRATLLALRGEAPEAVARILDAALTTIEERQDCSDFTILPLLRLWRDGRNALDADRQARLRAAVLGYRYWMTEPGDDVMWFWSENHVLCFHVAQAVAGQLFPDAVFTNSGRSGAEHAQDAQARLTRWFDAIDRDGLCEWNSAAYYPIDLLGLFTLHDMVPALRDRARAVLDRIFAMTALHTSGTTPAGSQGRCYEKELLAGPCTELGSVAAIAFGAPFRPGYDRAAALFCLSDYAPTAEAAALVTPLPGTVLQARYTQGHAHAGKLSLWKSAQGQLSTVCALPAGDEGHQAQVLDVQMAAHPMARLWINHPGELKPWGDRRPSLLAGSHVVPQVAQYGPVALVIQDLDRDWTEIPFAQLFATRDAFAPPRRVGEWWVFETADSATGPGGAVAAKCSAPLAPAPGLYAGSLWRATGPRLGWVVTLAMPGEDSAGLDARLQRTAPRFDAAALRLEARGSDGAALSLAFDGTLSVDGTPRPFAPLTPEPHVARNGGPLQPWRRDGRD</sequence>
<dbReference type="Proteomes" id="UP000054396">
    <property type="component" value="Unassembled WGS sequence"/>
</dbReference>
<dbReference type="STRING" id="1685382.AVJ23_18120"/>
<accession>A0A0W7WFD8</accession>
<protein>
    <submittedName>
        <fullName evidence="2">Uncharacterized protein</fullName>
    </submittedName>
</protein>
<evidence type="ECO:0000313" key="2">
    <source>
        <dbReference type="EMBL" id="KUF09360.1"/>
    </source>
</evidence>
<dbReference type="RefSeq" id="WP_058863638.1">
    <property type="nucleotide sequence ID" value="NZ_LPXO01000014.1"/>
</dbReference>
<feature type="region of interest" description="Disordered" evidence="1">
    <location>
        <begin position="811"/>
        <end position="840"/>
    </location>
</feature>
<evidence type="ECO:0000256" key="1">
    <source>
        <dbReference type="SAM" id="MobiDB-lite"/>
    </source>
</evidence>
<dbReference type="AlphaFoldDB" id="A0A0W7WFD8"/>
<dbReference type="OrthoDB" id="1029638at2"/>
<name>A0A0W7WFD8_9RHOB</name>
<evidence type="ECO:0000313" key="3">
    <source>
        <dbReference type="Proteomes" id="UP000054396"/>
    </source>
</evidence>
<proteinExistence type="predicted"/>
<organism evidence="2 3">
    <name type="scientific">Pseudoponticoccus marisrubri</name>
    <dbReference type="NCBI Taxonomy" id="1685382"/>
    <lineage>
        <taxon>Bacteria</taxon>
        <taxon>Pseudomonadati</taxon>
        <taxon>Pseudomonadota</taxon>
        <taxon>Alphaproteobacteria</taxon>
        <taxon>Rhodobacterales</taxon>
        <taxon>Roseobacteraceae</taxon>
        <taxon>Pseudoponticoccus</taxon>
    </lineage>
</organism>
<keyword evidence="3" id="KW-1185">Reference proteome</keyword>
<reference evidence="2 3" key="1">
    <citation type="submission" date="2015-12" db="EMBL/GenBank/DDBJ databases">
        <authorList>
            <person name="Shamseldin A."/>
            <person name="Moawad H."/>
            <person name="Abd El-Rahim W.M."/>
            <person name="Sadowsky M.J."/>
        </authorList>
    </citation>
    <scope>NUCLEOTIDE SEQUENCE [LARGE SCALE GENOMIC DNA]</scope>
    <source>
        <strain evidence="2 3">SJ5A-1</strain>
    </source>
</reference>
<comment type="caution">
    <text evidence="2">The sequence shown here is derived from an EMBL/GenBank/DDBJ whole genome shotgun (WGS) entry which is preliminary data.</text>
</comment>
<dbReference type="EMBL" id="LPXO01000014">
    <property type="protein sequence ID" value="KUF09360.1"/>
    <property type="molecule type" value="Genomic_DNA"/>
</dbReference>